<evidence type="ECO:0000259" key="2">
    <source>
        <dbReference type="Pfam" id="PF17171"/>
    </source>
</evidence>
<reference evidence="3" key="1">
    <citation type="submission" date="2021-09" db="EMBL/GenBank/DDBJ databases">
        <authorList>
            <consortium name="AG Swart"/>
            <person name="Singh M."/>
            <person name="Singh A."/>
            <person name="Seah K."/>
            <person name="Emmerich C."/>
        </authorList>
    </citation>
    <scope>NUCLEOTIDE SEQUENCE</scope>
    <source>
        <strain evidence="3">ATCC30299</strain>
    </source>
</reference>
<dbReference type="InterPro" id="IPR050931">
    <property type="entry name" value="Mito_Protein_Transport_Metaxin"/>
</dbReference>
<dbReference type="EMBL" id="CAJZBQ010000056">
    <property type="protein sequence ID" value="CAG9333324.1"/>
    <property type="molecule type" value="Genomic_DNA"/>
</dbReference>
<evidence type="ECO:0000313" key="4">
    <source>
        <dbReference type="Proteomes" id="UP001162131"/>
    </source>
</evidence>
<feature type="transmembrane region" description="Helical" evidence="1">
    <location>
        <begin position="305"/>
        <end position="322"/>
    </location>
</feature>
<dbReference type="Pfam" id="PF17171">
    <property type="entry name" value="GST_C_6"/>
    <property type="match status" value="1"/>
</dbReference>
<proteinExistence type="predicted"/>
<protein>
    <recommendedName>
        <fullName evidence="2">Metaxin glutathione S-transferase domain-containing protein</fullName>
    </recommendedName>
</protein>
<gene>
    <name evidence="3" type="ORF">BSTOLATCC_MIC58138</name>
</gene>
<evidence type="ECO:0000256" key="1">
    <source>
        <dbReference type="SAM" id="Phobius"/>
    </source>
</evidence>
<organism evidence="3 4">
    <name type="scientific">Blepharisma stoltei</name>
    <dbReference type="NCBI Taxonomy" id="1481888"/>
    <lineage>
        <taxon>Eukaryota</taxon>
        <taxon>Sar</taxon>
        <taxon>Alveolata</taxon>
        <taxon>Ciliophora</taxon>
        <taxon>Postciliodesmatophora</taxon>
        <taxon>Heterotrichea</taxon>
        <taxon>Heterotrichida</taxon>
        <taxon>Blepharismidae</taxon>
        <taxon>Blepharisma</taxon>
    </lineage>
</organism>
<accession>A0AAU9KJ15</accession>
<dbReference type="PANTHER" id="PTHR12289:SF41">
    <property type="entry name" value="FAILED AXON CONNECTIONS-RELATED"/>
    <property type="match status" value="1"/>
</dbReference>
<feature type="domain" description="Metaxin glutathione S-transferase" evidence="2">
    <location>
        <begin position="164"/>
        <end position="230"/>
    </location>
</feature>
<keyword evidence="1" id="KW-0812">Transmembrane</keyword>
<evidence type="ECO:0000313" key="3">
    <source>
        <dbReference type="EMBL" id="CAG9333324.1"/>
    </source>
</evidence>
<dbReference type="Proteomes" id="UP001162131">
    <property type="component" value="Unassembled WGS sequence"/>
</dbReference>
<sequence length="325" mass="38621">MEQDLVLYKCSDLYDPVIQMVRCWVAFCHIQGYKECESEYYWNAVGNLPVLRYERSVFAKEHILEFLKIAYDINFNLTEEERRESTLLEEICVSKIHPGTIFAMWIDESTSKGFYEKSKSKIWKFLMKPFAKLGFWVEKRNIKDYLKYQHGFTSKTNAFSHIHQAHQLLSEKLGNQAFFFQTMDRANFPRSADITIYAYLLEEIIYLHSHPHVTDSLNSFPNLLNFMKRMKNLLSINNPKKEIPEYSLVYGYFLHPPSNEDQEYYPPAIAIKPYQENNWEQIKYKLQGQTPTLKASVEDATRRRIYVTSVSAILFLFIYLRFNKH</sequence>
<name>A0AAU9KJ15_9CILI</name>
<keyword evidence="1" id="KW-0472">Membrane</keyword>
<keyword evidence="1" id="KW-1133">Transmembrane helix</keyword>
<dbReference type="InterPro" id="IPR033468">
    <property type="entry name" value="Metaxin_GST"/>
</dbReference>
<dbReference type="PANTHER" id="PTHR12289">
    <property type="entry name" value="METAXIN RELATED"/>
    <property type="match status" value="1"/>
</dbReference>
<keyword evidence="4" id="KW-1185">Reference proteome</keyword>
<dbReference type="GO" id="GO:0005737">
    <property type="term" value="C:cytoplasm"/>
    <property type="evidence" value="ECO:0007669"/>
    <property type="project" value="TreeGrafter"/>
</dbReference>
<dbReference type="AlphaFoldDB" id="A0AAU9KJ15"/>
<comment type="caution">
    <text evidence="3">The sequence shown here is derived from an EMBL/GenBank/DDBJ whole genome shotgun (WGS) entry which is preliminary data.</text>
</comment>